<dbReference type="EMBL" id="GG745359">
    <property type="protein sequence ID" value="KNE69074.1"/>
    <property type="molecule type" value="Genomic_DNA"/>
</dbReference>
<feature type="compositionally biased region" description="Pro residues" evidence="1">
    <location>
        <begin position="62"/>
        <end position="71"/>
    </location>
</feature>
<feature type="compositionally biased region" description="Basic residues" evidence="1">
    <location>
        <begin position="243"/>
        <end position="265"/>
    </location>
</feature>
<feature type="region of interest" description="Disordered" evidence="1">
    <location>
        <begin position="210"/>
        <end position="307"/>
    </location>
</feature>
<proteinExistence type="predicted"/>
<protein>
    <submittedName>
        <fullName evidence="2">Uncharacterized protein</fullName>
    </submittedName>
</protein>
<organism evidence="2 3">
    <name type="scientific">Allomyces macrogynus (strain ATCC 38327)</name>
    <name type="common">Allomyces javanicus var. macrogynus</name>
    <dbReference type="NCBI Taxonomy" id="578462"/>
    <lineage>
        <taxon>Eukaryota</taxon>
        <taxon>Fungi</taxon>
        <taxon>Fungi incertae sedis</taxon>
        <taxon>Blastocladiomycota</taxon>
        <taxon>Blastocladiomycetes</taxon>
        <taxon>Blastocladiales</taxon>
        <taxon>Blastocladiaceae</taxon>
        <taxon>Allomyces</taxon>
    </lineage>
</organism>
<accession>A0A0L0T3D5</accession>
<feature type="compositionally biased region" description="Polar residues" evidence="1">
    <location>
        <begin position="37"/>
        <end position="50"/>
    </location>
</feature>
<feature type="region of interest" description="Disordered" evidence="1">
    <location>
        <begin position="37"/>
        <end position="169"/>
    </location>
</feature>
<evidence type="ECO:0000256" key="1">
    <source>
        <dbReference type="SAM" id="MobiDB-lite"/>
    </source>
</evidence>
<dbReference type="VEuPathDB" id="FungiDB:AMAG_19953"/>
<keyword evidence="3" id="KW-1185">Reference proteome</keyword>
<sequence>MCACPLSTAAVPYSDRQYADPRFPADQMYADSRYPSASNYASAHYPTSDSVPAPTTDARYPLAPPCPPAPESPAQYGGPSAYARDAFPQEHDAAPRPATADVDYPPGPASPGSADPIPSAQPPLPDASKANARAHRDEDEDDRDSEADVKVTGKRAGSDGDGDGEGGKARRHYTEFTKFTYELMVASLVAGPRGGRWGCSAQAHDADRHCPFGPARLASAPARRGPDHDRVGPARPDAPTAHFHPRRSPATRRGHAGSAARTRRHLAQEVGPAQGEFTDRPGPPALPVSGLGGGRGRDLGPAARTGT</sequence>
<name>A0A0L0T3D5_ALLM3</name>
<gene>
    <name evidence="2" type="ORF">AMAG_19953</name>
</gene>
<dbReference type="Proteomes" id="UP000054350">
    <property type="component" value="Unassembled WGS sequence"/>
</dbReference>
<evidence type="ECO:0000313" key="3">
    <source>
        <dbReference type="Proteomes" id="UP000054350"/>
    </source>
</evidence>
<reference evidence="3" key="2">
    <citation type="submission" date="2009-11" db="EMBL/GenBank/DDBJ databases">
        <title>The Genome Sequence of Allomyces macrogynus strain ATCC 38327.</title>
        <authorList>
            <consortium name="The Broad Institute Genome Sequencing Platform"/>
            <person name="Russ C."/>
            <person name="Cuomo C."/>
            <person name="Shea T."/>
            <person name="Young S.K."/>
            <person name="Zeng Q."/>
            <person name="Koehrsen M."/>
            <person name="Haas B."/>
            <person name="Borodovsky M."/>
            <person name="Guigo R."/>
            <person name="Alvarado L."/>
            <person name="Berlin A."/>
            <person name="Borenstein D."/>
            <person name="Chen Z."/>
            <person name="Engels R."/>
            <person name="Freedman E."/>
            <person name="Gellesch M."/>
            <person name="Goldberg J."/>
            <person name="Griggs A."/>
            <person name="Gujja S."/>
            <person name="Heiman D."/>
            <person name="Hepburn T."/>
            <person name="Howarth C."/>
            <person name="Jen D."/>
            <person name="Larson L."/>
            <person name="Lewis B."/>
            <person name="Mehta T."/>
            <person name="Park D."/>
            <person name="Pearson M."/>
            <person name="Roberts A."/>
            <person name="Saif S."/>
            <person name="Shenoy N."/>
            <person name="Sisk P."/>
            <person name="Stolte C."/>
            <person name="Sykes S."/>
            <person name="Walk T."/>
            <person name="White J."/>
            <person name="Yandava C."/>
            <person name="Burger G."/>
            <person name="Gray M.W."/>
            <person name="Holland P.W.H."/>
            <person name="King N."/>
            <person name="Lang F.B.F."/>
            <person name="Roger A.J."/>
            <person name="Ruiz-Trillo I."/>
            <person name="Lander E."/>
            <person name="Nusbaum C."/>
        </authorList>
    </citation>
    <scope>NUCLEOTIDE SEQUENCE [LARGE SCALE GENOMIC DNA]</scope>
    <source>
        <strain evidence="3">ATCC 38327</strain>
    </source>
</reference>
<dbReference type="AlphaFoldDB" id="A0A0L0T3D5"/>
<reference evidence="2 3" key="1">
    <citation type="submission" date="2009-11" db="EMBL/GenBank/DDBJ databases">
        <title>Annotation of Allomyces macrogynus ATCC 38327.</title>
        <authorList>
            <consortium name="The Broad Institute Genome Sequencing Platform"/>
            <person name="Russ C."/>
            <person name="Cuomo C."/>
            <person name="Burger G."/>
            <person name="Gray M.W."/>
            <person name="Holland P.W.H."/>
            <person name="King N."/>
            <person name="Lang F.B.F."/>
            <person name="Roger A.J."/>
            <person name="Ruiz-Trillo I."/>
            <person name="Young S.K."/>
            <person name="Zeng Q."/>
            <person name="Gargeya S."/>
            <person name="Fitzgerald M."/>
            <person name="Haas B."/>
            <person name="Abouelleil A."/>
            <person name="Alvarado L."/>
            <person name="Arachchi H.M."/>
            <person name="Berlin A."/>
            <person name="Chapman S.B."/>
            <person name="Gearin G."/>
            <person name="Goldberg J."/>
            <person name="Griggs A."/>
            <person name="Gujja S."/>
            <person name="Hansen M."/>
            <person name="Heiman D."/>
            <person name="Howarth C."/>
            <person name="Larimer J."/>
            <person name="Lui A."/>
            <person name="MacDonald P.J.P."/>
            <person name="McCowen C."/>
            <person name="Montmayeur A."/>
            <person name="Murphy C."/>
            <person name="Neiman D."/>
            <person name="Pearson M."/>
            <person name="Priest M."/>
            <person name="Roberts A."/>
            <person name="Saif S."/>
            <person name="Shea T."/>
            <person name="Sisk P."/>
            <person name="Stolte C."/>
            <person name="Sykes S."/>
            <person name="Wortman J."/>
            <person name="Nusbaum C."/>
            <person name="Birren B."/>
        </authorList>
    </citation>
    <scope>NUCLEOTIDE SEQUENCE [LARGE SCALE GENOMIC DNA]</scope>
    <source>
        <strain evidence="2 3">ATCC 38327</strain>
    </source>
</reference>
<evidence type="ECO:0000313" key="2">
    <source>
        <dbReference type="EMBL" id="KNE69074.1"/>
    </source>
</evidence>